<protein>
    <submittedName>
        <fullName evidence="2">Uncharacterized protein</fullName>
    </submittedName>
</protein>
<dbReference type="EMBL" id="AGEL01000007">
    <property type="protein sequence ID" value="EHO16470.1"/>
    <property type="molecule type" value="Genomic_DNA"/>
</dbReference>
<evidence type="ECO:0000256" key="1">
    <source>
        <dbReference type="SAM" id="Phobius"/>
    </source>
</evidence>
<dbReference type="Proteomes" id="UP000018466">
    <property type="component" value="Unassembled WGS sequence"/>
</dbReference>
<reference evidence="2 3" key="1">
    <citation type="submission" date="2011-10" db="EMBL/GenBank/DDBJ databases">
        <title>The Genome Sequence of Lachnospiraceae bacterium ACC2.</title>
        <authorList>
            <consortium name="The Broad Institute Genome Sequencing Platform"/>
            <person name="Earl A."/>
            <person name="Ward D."/>
            <person name="Feldgarden M."/>
            <person name="Gevers D."/>
            <person name="Sizova M."/>
            <person name="Hazen A."/>
            <person name="Epstein S."/>
            <person name="Young S.K."/>
            <person name="Zeng Q."/>
            <person name="Gargeya S."/>
            <person name="Fitzgerald M."/>
            <person name="Haas B."/>
            <person name="Abouelleil A."/>
            <person name="Alvarado L."/>
            <person name="Arachchi H.M."/>
            <person name="Berlin A."/>
            <person name="Brown A."/>
            <person name="Chapman S.B."/>
            <person name="Chen Z."/>
            <person name="Dunbar C."/>
            <person name="Freedman E."/>
            <person name="Gearin G."/>
            <person name="Goldberg J."/>
            <person name="Griggs A."/>
            <person name="Gujja S."/>
            <person name="Heiman D."/>
            <person name="Howarth C."/>
            <person name="Larson L."/>
            <person name="Lui A."/>
            <person name="MacDonald P.J.P."/>
            <person name="Montmayeur A."/>
            <person name="Murphy C."/>
            <person name="Neiman D."/>
            <person name="Pearson M."/>
            <person name="Priest M."/>
            <person name="Roberts A."/>
            <person name="Saif S."/>
            <person name="Shea T."/>
            <person name="Shenoy N."/>
            <person name="Sisk P."/>
            <person name="Stolte C."/>
            <person name="Sykes S."/>
            <person name="Wortman J."/>
            <person name="Nusbaum C."/>
            <person name="Birren B."/>
        </authorList>
    </citation>
    <scope>NUCLEOTIDE SEQUENCE [LARGE SCALE GENOMIC DNA]</scope>
    <source>
        <strain evidence="2 3">ACC2</strain>
    </source>
</reference>
<gene>
    <name evidence="2" type="ORF">HMPREF9623_01169</name>
</gene>
<evidence type="ECO:0000313" key="3">
    <source>
        <dbReference type="Proteomes" id="UP000018466"/>
    </source>
</evidence>
<sequence length="358" mass="40320">MRQILRWEFLLVKRFFRKKSFLFLCLLLPLLGLFLRLGSRGESGILRIGLVTEEKEGQQPEVNRRVADRLLTGDTVLRIERVADERRAREQLRNGRLDAAWILPSDLEARIEKRAGGKNIPLVTVLEREDSAVVLLSREVLYRALYPEISESVYRRFLTEKFSLHPDSPTVRQELDARYADVKIGGELISYENAAGQTVRRQSYLRSPLRGLGALWLLLMSFVALLYFLDDRRKGLFSFASAAAERRFALRYLLAVQAVASLGLLALLFAGGLMQSAGREALSLLCLNLLVLLFVSVIGTLTRGRQEILLALLLPLLLLCLLGAPVFLDLGIRALELVNPLYYYLKLAAGTLAPVVEL</sequence>
<dbReference type="RefSeq" id="WP_009533002.1">
    <property type="nucleotide sequence ID" value="NZ_JH590863.1"/>
</dbReference>
<comment type="caution">
    <text evidence="2">The sequence shown here is derived from an EMBL/GenBank/DDBJ whole genome shotgun (WGS) entry which is preliminary data.</text>
</comment>
<keyword evidence="3" id="KW-1185">Reference proteome</keyword>
<keyword evidence="1" id="KW-0812">Transmembrane</keyword>
<feature type="transmembrane region" description="Helical" evidence="1">
    <location>
        <begin position="308"/>
        <end position="328"/>
    </location>
</feature>
<organism evidence="2 3">
    <name type="scientific">Stomatobaculum longum</name>
    <dbReference type="NCBI Taxonomy" id="796942"/>
    <lineage>
        <taxon>Bacteria</taxon>
        <taxon>Bacillati</taxon>
        <taxon>Bacillota</taxon>
        <taxon>Clostridia</taxon>
        <taxon>Lachnospirales</taxon>
        <taxon>Lachnospiraceae</taxon>
        <taxon>Stomatobaculum</taxon>
    </lineage>
</organism>
<feature type="transmembrane region" description="Helical" evidence="1">
    <location>
        <begin position="250"/>
        <end position="270"/>
    </location>
</feature>
<dbReference type="GeneID" id="86940930"/>
<evidence type="ECO:0000313" key="2">
    <source>
        <dbReference type="EMBL" id="EHO16470.1"/>
    </source>
</evidence>
<keyword evidence="1" id="KW-1133">Transmembrane helix</keyword>
<name>A0AA36Y4F7_9FIRM</name>
<keyword evidence="1" id="KW-0472">Membrane</keyword>
<dbReference type="AlphaFoldDB" id="A0AA36Y4F7"/>
<proteinExistence type="predicted"/>
<accession>A0AA36Y4F7</accession>
<feature type="transmembrane region" description="Helical" evidence="1">
    <location>
        <begin position="282"/>
        <end position="301"/>
    </location>
</feature>
<feature type="transmembrane region" description="Helical" evidence="1">
    <location>
        <begin position="209"/>
        <end position="229"/>
    </location>
</feature>